<feature type="region of interest" description="Disordered" evidence="5">
    <location>
        <begin position="90"/>
        <end position="158"/>
    </location>
</feature>
<evidence type="ECO:0000256" key="3">
    <source>
        <dbReference type="ARBA" id="ARBA00023038"/>
    </source>
</evidence>
<feature type="compositionally biased region" description="Basic and acidic residues" evidence="5">
    <location>
        <begin position="625"/>
        <end position="637"/>
    </location>
</feature>
<comment type="caution">
    <text evidence="7">The sequence shown here is derived from an EMBL/GenBank/DDBJ whole genome shotgun (WGS) entry which is preliminary data.</text>
</comment>
<evidence type="ECO:0000256" key="2">
    <source>
        <dbReference type="ARBA" id="ARBA00022833"/>
    </source>
</evidence>
<evidence type="ECO:0000256" key="1">
    <source>
        <dbReference type="ARBA" id="ARBA00022723"/>
    </source>
</evidence>
<dbReference type="Gene3D" id="2.10.110.10">
    <property type="entry name" value="Cysteine Rich Protein"/>
    <property type="match status" value="1"/>
</dbReference>
<gene>
    <name evidence="7" type="primary">XIRP2</name>
    <name evidence="7" type="ORF">RLOC_00004410</name>
</gene>
<keyword evidence="2 4" id="KW-0862">Zinc</keyword>
<dbReference type="SMART" id="SM00132">
    <property type="entry name" value="LIM"/>
    <property type="match status" value="1"/>
</dbReference>
<evidence type="ECO:0000256" key="5">
    <source>
        <dbReference type="SAM" id="MobiDB-lite"/>
    </source>
</evidence>
<dbReference type="EMBL" id="MUZQ01000246">
    <property type="protein sequence ID" value="OWK54232.1"/>
    <property type="molecule type" value="Genomic_DNA"/>
</dbReference>
<dbReference type="SUPFAM" id="SSF57716">
    <property type="entry name" value="Glucocorticoid receptor-like (DNA-binding domain)"/>
    <property type="match status" value="2"/>
</dbReference>
<protein>
    <submittedName>
        <fullName evidence="7">Xin actin-binding repeat-containing protein 2</fullName>
    </submittedName>
</protein>
<dbReference type="GO" id="GO:0046872">
    <property type="term" value="F:metal ion binding"/>
    <property type="evidence" value="ECO:0007669"/>
    <property type="project" value="UniProtKB-KW"/>
</dbReference>
<dbReference type="CDD" id="cd09442">
    <property type="entry name" value="LIM_Eplin_like"/>
    <property type="match status" value="1"/>
</dbReference>
<dbReference type="Pfam" id="PF00412">
    <property type="entry name" value="LIM"/>
    <property type="match status" value="1"/>
</dbReference>
<evidence type="ECO:0000313" key="8">
    <source>
        <dbReference type="Proteomes" id="UP000197619"/>
    </source>
</evidence>
<accession>A0A218ULJ6</accession>
<reference evidence="7 8" key="1">
    <citation type="submission" date="2017-05" db="EMBL/GenBank/DDBJ databases">
        <title>Genome of assembly of the Bengalese finch, Lonchura striata domestica.</title>
        <authorList>
            <person name="Colquitt B.M."/>
            <person name="Brainard M.S."/>
        </authorList>
    </citation>
    <scope>NUCLEOTIDE SEQUENCE [LARGE SCALE GENOMIC DNA]</scope>
    <source>
        <strain evidence="7">White83orange57</strain>
    </source>
</reference>
<feature type="compositionally biased region" description="Basic and acidic residues" evidence="5">
    <location>
        <begin position="90"/>
        <end position="100"/>
    </location>
</feature>
<evidence type="ECO:0000259" key="6">
    <source>
        <dbReference type="PROSITE" id="PS50023"/>
    </source>
</evidence>
<keyword evidence="3 4" id="KW-0440">LIM domain</keyword>
<dbReference type="AlphaFoldDB" id="A0A218ULJ6"/>
<evidence type="ECO:0000313" key="7">
    <source>
        <dbReference type="EMBL" id="OWK54232.1"/>
    </source>
</evidence>
<dbReference type="InterPro" id="IPR001781">
    <property type="entry name" value="Znf_LIM"/>
</dbReference>
<feature type="compositionally biased region" description="Polar residues" evidence="5">
    <location>
        <begin position="588"/>
        <end position="613"/>
    </location>
</feature>
<feature type="compositionally biased region" description="Polar residues" evidence="5">
    <location>
        <begin position="136"/>
        <end position="145"/>
    </location>
</feature>
<feature type="compositionally biased region" description="Basic and acidic residues" evidence="5">
    <location>
        <begin position="146"/>
        <end position="158"/>
    </location>
</feature>
<dbReference type="Proteomes" id="UP000197619">
    <property type="component" value="Unassembled WGS sequence"/>
</dbReference>
<feature type="region of interest" description="Disordered" evidence="5">
    <location>
        <begin position="563"/>
        <end position="661"/>
    </location>
</feature>
<dbReference type="PROSITE" id="PS50023">
    <property type="entry name" value="LIM_DOMAIN_2"/>
    <property type="match status" value="1"/>
</dbReference>
<feature type="compositionally biased region" description="Basic and acidic residues" evidence="5">
    <location>
        <begin position="644"/>
        <end position="661"/>
    </location>
</feature>
<proteinExistence type="predicted"/>
<name>A0A218ULJ6_9PASE</name>
<feature type="domain" description="LIM zinc-binding" evidence="6">
    <location>
        <begin position="370"/>
        <end position="455"/>
    </location>
</feature>
<dbReference type="PROSITE" id="PS00478">
    <property type="entry name" value="LIM_DOMAIN_1"/>
    <property type="match status" value="1"/>
</dbReference>
<feature type="compositionally biased region" description="Polar residues" evidence="5">
    <location>
        <begin position="101"/>
        <end position="121"/>
    </location>
</feature>
<sequence>MLELADLPLQKGSVELLKQRWESASATRPGLMFQHSPLPPPLVPDRIALEKMPSDSRRADVFKEETPGGSQLVEHIPVTVEELRSHFEALGGRKETESERNSLSSPLKSQPGNQSAISQEESSVKRGRAIFEKMSSENGQSNSSEVESRKLVRGLSKESAPRADNTLLDFQETVSFKERMAMYKAAVSFAHSSQKTKFCTVPGGLAAVRKQFEKVQRMSPKKTFVQYQHQHRSLQLKQDLAAQKWKRIPKAYGGNAHCFSAIDLRTLAAYCMAEIIGQAVDDPYIDSAALMEMQAVSPHEQVIHEMKMAPTFTQHDTVINSAQNEELPKTVTQILKQQIEKAAQEKAVHSDREITTSAKEVKKLQIQENETCKLCQQRVYPMECLVADKQNFHKSCFRCHHCGSQLRLSGQHETEAVDMGIQHKTHFLPFGSLGNYASLHGKIYCKPHFKQLFKSKGNYDEGFGHKQHKELWNSKDQLSSINKTQAEETNPINSIPVDPKPITKVDKGLYSGTEDACPDILDNNLKTTERGKLKMTWPPSTDDATSKKTFTIEESAKVNKTKWPPEGFAQEDSNVYTNKPLGNKMESQKNPTVMEQNKKNTTISQQNQYSSTLSEKECTNTCKAKKNEAGNKGKDEEAGNVQDKVNKLEAPENREQSGRDINEGDKVIVDSTGKKQEKQINETDNSEVVQVTNIDDVTVQKNHKECSFNSNNNNNYATFSHQNIRTQKTTLLVVSTPKTALSHAICTESQHAWAKMDTQSGNEEMYQMYKPHKSCSSDTVLAQDEQNPKDEDSVTSNSLTQFNNDATCQKSRTSSMFVLKKATNTTLSVYTELLCTGEKSEYDKKDKKLNTILSDTLKTSFLKKNNLFLNCGLTDSAAVNKNSYSPYSKEHGNYDTEPNYINACQESGIIQLAKADINTSLDFLSSRHTTVSSFQGKKVKFKWLTADEQIKKK</sequence>
<keyword evidence="8" id="KW-1185">Reference proteome</keyword>
<organism evidence="7 8">
    <name type="scientific">Lonchura striata</name>
    <name type="common">white-rumped munia</name>
    <dbReference type="NCBI Taxonomy" id="40157"/>
    <lineage>
        <taxon>Eukaryota</taxon>
        <taxon>Metazoa</taxon>
        <taxon>Chordata</taxon>
        <taxon>Craniata</taxon>
        <taxon>Vertebrata</taxon>
        <taxon>Euteleostomi</taxon>
        <taxon>Archelosauria</taxon>
        <taxon>Archosauria</taxon>
        <taxon>Dinosauria</taxon>
        <taxon>Saurischia</taxon>
        <taxon>Theropoda</taxon>
        <taxon>Coelurosauria</taxon>
        <taxon>Aves</taxon>
        <taxon>Neognathae</taxon>
        <taxon>Neoaves</taxon>
        <taxon>Telluraves</taxon>
        <taxon>Australaves</taxon>
        <taxon>Passeriformes</taxon>
        <taxon>Passeroidea</taxon>
        <taxon>Estrildidae</taxon>
        <taxon>Estrildinae</taxon>
        <taxon>Lonchura</taxon>
    </lineage>
</organism>
<evidence type="ECO:0000256" key="4">
    <source>
        <dbReference type="PROSITE-ProRule" id="PRU00125"/>
    </source>
</evidence>
<dbReference type="PANTHER" id="PTHR24206">
    <property type="entry name" value="OS06G0237300 PROTEIN"/>
    <property type="match status" value="1"/>
</dbReference>
<feature type="region of interest" description="Disordered" evidence="5">
    <location>
        <begin position="777"/>
        <end position="798"/>
    </location>
</feature>
<keyword evidence="1 4" id="KW-0479">Metal-binding</keyword>